<feature type="coiled-coil region" evidence="8">
    <location>
        <begin position="309"/>
        <end position="340"/>
    </location>
</feature>
<dbReference type="Gene3D" id="3.30.200.20">
    <property type="entry name" value="Phosphorylase Kinase, domain 1"/>
    <property type="match status" value="1"/>
</dbReference>
<dbReference type="Proteomes" id="UP001501777">
    <property type="component" value="Unassembled WGS sequence"/>
</dbReference>
<feature type="binding site" evidence="7">
    <location>
        <position position="39"/>
    </location>
    <ligand>
        <name>ATP</name>
        <dbReference type="ChEBI" id="CHEBI:30616"/>
    </ligand>
</feature>
<dbReference type="InterPro" id="IPR000719">
    <property type="entry name" value="Prot_kinase_dom"/>
</dbReference>
<evidence type="ECO:0000256" key="4">
    <source>
        <dbReference type="ARBA" id="ARBA00022741"/>
    </source>
</evidence>
<keyword evidence="5" id="KW-0418">Kinase</keyword>
<evidence type="ECO:0000256" key="3">
    <source>
        <dbReference type="ARBA" id="ARBA00022679"/>
    </source>
</evidence>
<comment type="caution">
    <text evidence="10">The sequence shown here is derived from an EMBL/GenBank/DDBJ whole genome shotgun (WGS) entry which is preliminary data.</text>
</comment>
<evidence type="ECO:0000256" key="5">
    <source>
        <dbReference type="ARBA" id="ARBA00022777"/>
    </source>
</evidence>
<keyword evidence="11" id="KW-1185">Reference proteome</keyword>
<organism evidence="10 11">
    <name type="scientific">Streptomyces longisporus</name>
    <dbReference type="NCBI Taxonomy" id="1948"/>
    <lineage>
        <taxon>Bacteria</taxon>
        <taxon>Bacillati</taxon>
        <taxon>Actinomycetota</taxon>
        <taxon>Actinomycetes</taxon>
        <taxon>Kitasatosporales</taxon>
        <taxon>Streptomycetaceae</taxon>
        <taxon>Streptomyces</taxon>
    </lineage>
</organism>
<dbReference type="SMART" id="SM00220">
    <property type="entry name" value="S_TKc"/>
    <property type="match status" value="1"/>
</dbReference>
<keyword evidence="4 7" id="KW-0547">Nucleotide-binding</keyword>
<sequence length="438" mass="48238">MLDEVLAGRFRITALLGSGGMGQVWAAEDVRMRRDVAVKVVHPQYGAGETEARDRFEREVQLAARLTHQNVVTVHDWGEVSVGGRQTLYLVMELVDGTPLDKRFKGPDSVPWPLAAGWGAQIAQALHAAHRKGVVHRDIKPANVLLTPDGTLKVLDFGIAKFLGDTVGARKLTAPGDLLGTPAYMSPEQIDARGAIDRRSDLYSLGCLLYHAVTGRPPFHDHNQWSVVLKHKQETPTPPSRNAKGLPPALEGLIMSLLEKCPEDRPFDAAAVHETLMTILVNHELASPGEGILDIAGLGHGVSVAGQFIRTARAQADDLLAEARDEAARIVMEAEEVKAEAIRMAKFTVEKVRNELELLVRHTEYIDADIDKITGPVSDDEYYQLFKLSIDGRYPTPDRFGQDVEATYGITLLPDDALRMVLRFTNRHTAELEEDHIA</sequence>
<evidence type="ECO:0000259" key="9">
    <source>
        <dbReference type="PROSITE" id="PS50011"/>
    </source>
</evidence>
<proteinExistence type="predicted"/>
<dbReference type="Gene3D" id="1.10.510.10">
    <property type="entry name" value="Transferase(Phosphotransferase) domain 1"/>
    <property type="match status" value="1"/>
</dbReference>
<dbReference type="InterPro" id="IPR008271">
    <property type="entry name" value="Ser/Thr_kinase_AS"/>
</dbReference>
<dbReference type="PANTHER" id="PTHR43289:SF6">
    <property type="entry name" value="SERINE_THREONINE-PROTEIN KINASE NEKL-3"/>
    <property type="match status" value="1"/>
</dbReference>
<dbReference type="PROSITE" id="PS50011">
    <property type="entry name" value="PROTEIN_KINASE_DOM"/>
    <property type="match status" value="1"/>
</dbReference>
<feature type="domain" description="Protein kinase" evidence="9">
    <location>
        <begin position="10"/>
        <end position="276"/>
    </location>
</feature>
<evidence type="ECO:0000256" key="8">
    <source>
        <dbReference type="SAM" id="Coils"/>
    </source>
</evidence>
<evidence type="ECO:0000313" key="10">
    <source>
        <dbReference type="EMBL" id="GAA2505259.1"/>
    </source>
</evidence>
<dbReference type="SUPFAM" id="SSF56112">
    <property type="entry name" value="Protein kinase-like (PK-like)"/>
    <property type="match status" value="1"/>
</dbReference>
<evidence type="ECO:0000313" key="11">
    <source>
        <dbReference type="Proteomes" id="UP001501777"/>
    </source>
</evidence>
<evidence type="ECO:0000256" key="6">
    <source>
        <dbReference type="ARBA" id="ARBA00022840"/>
    </source>
</evidence>
<keyword evidence="2" id="KW-0723">Serine/threonine-protein kinase</keyword>
<protein>
    <recommendedName>
        <fullName evidence="1">non-specific serine/threonine protein kinase</fullName>
        <ecNumber evidence="1">2.7.11.1</ecNumber>
    </recommendedName>
</protein>
<dbReference type="PANTHER" id="PTHR43289">
    <property type="entry name" value="MITOGEN-ACTIVATED PROTEIN KINASE KINASE KINASE 20-RELATED"/>
    <property type="match status" value="1"/>
</dbReference>
<dbReference type="InterPro" id="IPR011009">
    <property type="entry name" value="Kinase-like_dom_sf"/>
</dbReference>
<reference evidence="11" key="1">
    <citation type="journal article" date="2019" name="Int. J. Syst. Evol. Microbiol.">
        <title>The Global Catalogue of Microorganisms (GCM) 10K type strain sequencing project: providing services to taxonomists for standard genome sequencing and annotation.</title>
        <authorList>
            <consortium name="The Broad Institute Genomics Platform"/>
            <consortium name="The Broad Institute Genome Sequencing Center for Infectious Disease"/>
            <person name="Wu L."/>
            <person name="Ma J."/>
        </authorList>
    </citation>
    <scope>NUCLEOTIDE SEQUENCE [LARGE SCALE GENOMIC DNA]</scope>
    <source>
        <strain evidence="11">JCM 4395</strain>
    </source>
</reference>
<keyword evidence="3" id="KW-0808">Transferase</keyword>
<dbReference type="PROSITE" id="PS00108">
    <property type="entry name" value="PROTEIN_KINASE_ST"/>
    <property type="match status" value="1"/>
</dbReference>
<evidence type="ECO:0000256" key="1">
    <source>
        <dbReference type="ARBA" id="ARBA00012513"/>
    </source>
</evidence>
<dbReference type="EC" id="2.7.11.1" evidence="1"/>
<name>A0ABP6A2Q4_STRLO</name>
<dbReference type="Pfam" id="PF00069">
    <property type="entry name" value="Pkinase"/>
    <property type="match status" value="1"/>
</dbReference>
<evidence type="ECO:0000256" key="7">
    <source>
        <dbReference type="PROSITE-ProRule" id="PRU10141"/>
    </source>
</evidence>
<evidence type="ECO:0000256" key="2">
    <source>
        <dbReference type="ARBA" id="ARBA00022527"/>
    </source>
</evidence>
<keyword evidence="6 7" id="KW-0067">ATP-binding</keyword>
<dbReference type="RefSeq" id="WP_344403513.1">
    <property type="nucleotide sequence ID" value="NZ_BAAASG010000013.1"/>
</dbReference>
<accession>A0ABP6A2Q4</accession>
<dbReference type="PROSITE" id="PS00107">
    <property type="entry name" value="PROTEIN_KINASE_ATP"/>
    <property type="match status" value="1"/>
</dbReference>
<keyword evidence="8" id="KW-0175">Coiled coil</keyword>
<dbReference type="CDD" id="cd14014">
    <property type="entry name" value="STKc_PknB_like"/>
    <property type="match status" value="1"/>
</dbReference>
<dbReference type="InterPro" id="IPR017441">
    <property type="entry name" value="Protein_kinase_ATP_BS"/>
</dbReference>
<gene>
    <name evidence="10" type="ORF">GCM10010276_56840</name>
</gene>
<dbReference type="EMBL" id="BAAASG010000013">
    <property type="protein sequence ID" value="GAA2505259.1"/>
    <property type="molecule type" value="Genomic_DNA"/>
</dbReference>